<dbReference type="GO" id="GO:0019773">
    <property type="term" value="C:proteasome core complex, alpha-subunit complex"/>
    <property type="evidence" value="ECO:0007669"/>
    <property type="project" value="InterPro"/>
</dbReference>
<dbReference type="EMBL" id="AP024747">
    <property type="protein sequence ID" value="BCY25082.1"/>
    <property type="molecule type" value="Genomic_DNA"/>
</dbReference>
<evidence type="ECO:0000313" key="2">
    <source>
        <dbReference type="Proteomes" id="UP000825072"/>
    </source>
</evidence>
<dbReference type="InterPro" id="IPR029055">
    <property type="entry name" value="Ntn_hydrolases_N"/>
</dbReference>
<evidence type="ECO:0000313" key="1">
    <source>
        <dbReference type="EMBL" id="BCY25082.1"/>
    </source>
</evidence>
<gene>
    <name evidence="1" type="primary">psmA</name>
    <name evidence="1" type="ORF">KB1_10720</name>
</gene>
<proteinExistence type="predicted"/>
<reference evidence="1" key="1">
    <citation type="submission" date="2021-06" db="EMBL/GenBank/DDBJ databases">
        <title>Genome sequence of Cutibacterium modestum strain KB17-24694.</title>
        <authorList>
            <person name="Dekio I."/>
            <person name="Asahina A."/>
            <person name="Nishida M."/>
        </authorList>
    </citation>
    <scope>NUCLEOTIDE SEQUENCE</scope>
    <source>
        <strain evidence="1">KB17-24694</strain>
    </source>
</reference>
<accession>A0AAD1KPM4</accession>
<organism evidence="1 2">
    <name type="scientific">Cutibacterium modestum</name>
    <dbReference type="NCBI Taxonomy" id="2559073"/>
    <lineage>
        <taxon>Bacteria</taxon>
        <taxon>Bacillati</taxon>
        <taxon>Actinomycetota</taxon>
        <taxon>Actinomycetes</taxon>
        <taxon>Propionibacteriales</taxon>
        <taxon>Propionibacteriaceae</taxon>
        <taxon>Cutibacterium</taxon>
    </lineage>
</organism>
<dbReference type="Proteomes" id="UP000825072">
    <property type="component" value="Chromosome 1"/>
</dbReference>
<keyword evidence="1" id="KW-0647">Proteasome</keyword>
<protein>
    <submittedName>
        <fullName evidence="1">Proteasome subunit alpha</fullName>
    </submittedName>
</protein>
<name>A0AAD1KPM4_9ACTN</name>
<dbReference type="Gene3D" id="3.60.20.10">
    <property type="entry name" value="Glutamine Phosphoribosylpyrophosphate, subunit 1, domain 1"/>
    <property type="match status" value="1"/>
</dbReference>
<sequence>MTLPAYAPPSEWIADRSKFVSDSIRDGGDGVVVARCAEGIALVARQCSADLSKGMRSVSEIHDRLAFAAVGLFHEAEELRVAGIRFADLRAYAYDRLDVTGRSLASMYAQIIGKVFTRPDVKPYQVQVTVAELGLVPSEDRLYTIDFDGSVRAGTGPVLMGTTSNRSAELPHLELPNGATISDVVRAAENVLDVEPPSLEVGLLDRHASTRRHFRRLDAATALEVDSGES</sequence>
<dbReference type="Pfam" id="PF00227">
    <property type="entry name" value="Proteasome"/>
    <property type="match status" value="1"/>
</dbReference>
<dbReference type="GO" id="GO:0051603">
    <property type="term" value="P:proteolysis involved in protein catabolic process"/>
    <property type="evidence" value="ECO:0007669"/>
    <property type="project" value="InterPro"/>
</dbReference>
<dbReference type="InterPro" id="IPR022296">
    <property type="entry name" value="Proteasome_asu_bac"/>
</dbReference>
<dbReference type="SUPFAM" id="SSF56235">
    <property type="entry name" value="N-terminal nucleophile aminohydrolases (Ntn hydrolases)"/>
    <property type="match status" value="1"/>
</dbReference>
<dbReference type="AlphaFoldDB" id="A0AAD1KPM4"/>
<dbReference type="GO" id="GO:0004298">
    <property type="term" value="F:threonine-type endopeptidase activity"/>
    <property type="evidence" value="ECO:0007669"/>
    <property type="project" value="InterPro"/>
</dbReference>
<dbReference type="NCBIfam" id="TIGR03691">
    <property type="entry name" value="20S_bact_alpha"/>
    <property type="match status" value="1"/>
</dbReference>
<dbReference type="CDD" id="cd01901">
    <property type="entry name" value="Ntn_hydrolase"/>
    <property type="match status" value="1"/>
</dbReference>
<dbReference type="InterPro" id="IPR001353">
    <property type="entry name" value="Proteasome_sua/b"/>
</dbReference>